<dbReference type="EMBL" id="QBKN01000046">
    <property type="protein sequence ID" value="PTX38084.1"/>
    <property type="molecule type" value="Genomic_DNA"/>
</dbReference>
<proteinExistence type="predicted"/>
<evidence type="ECO:0000313" key="2">
    <source>
        <dbReference type="EMBL" id="PTX38084.1"/>
    </source>
</evidence>
<gene>
    <name evidence="2" type="ORF">C8N44_1461</name>
</gene>
<sequence>KPTEMRPNLPARPASSAPNVRCREDRQNLVPFASVAPRSASAPPVKGDLRIHSAACNRKMKENQKICSGTAESQRYKGSSDAFRLTPRSIAPGSEGRRTPLRRNLTLQDDSVAPNPWGRPTVSGRSRQTDRAEPPVSARFGGIPPTPNRSRIDVRSPCPEARGGRMHPRSSILRARTQCAPASAPGPRPHPHLIPCPSPSTF</sequence>
<feature type="compositionally biased region" description="Pro residues" evidence="1">
    <location>
        <begin position="184"/>
        <end position="202"/>
    </location>
</feature>
<evidence type="ECO:0000256" key="1">
    <source>
        <dbReference type="SAM" id="MobiDB-lite"/>
    </source>
</evidence>
<dbReference type="AlphaFoldDB" id="A0A2T6A2P2"/>
<feature type="non-terminal residue" evidence="2">
    <location>
        <position position="1"/>
    </location>
</feature>
<organism evidence="2 3">
    <name type="scientific">Allosediminivita pacifica</name>
    <dbReference type="NCBI Taxonomy" id="1267769"/>
    <lineage>
        <taxon>Bacteria</taxon>
        <taxon>Pseudomonadati</taxon>
        <taxon>Pseudomonadota</taxon>
        <taxon>Alphaproteobacteria</taxon>
        <taxon>Rhodobacterales</taxon>
        <taxon>Paracoccaceae</taxon>
        <taxon>Allosediminivita</taxon>
    </lineage>
</organism>
<protein>
    <submittedName>
        <fullName evidence="2">Uncharacterized protein</fullName>
    </submittedName>
</protein>
<dbReference type="Proteomes" id="UP000244069">
    <property type="component" value="Unassembled WGS sequence"/>
</dbReference>
<evidence type="ECO:0000313" key="3">
    <source>
        <dbReference type="Proteomes" id="UP000244069"/>
    </source>
</evidence>
<feature type="region of interest" description="Disordered" evidence="1">
    <location>
        <begin position="78"/>
        <end position="202"/>
    </location>
</feature>
<accession>A0A2T6A2P2</accession>
<keyword evidence="3" id="KW-1185">Reference proteome</keyword>
<comment type="caution">
    <text evidence="2">The sequence shown here is derived from an EMBL/GenBank/DDBJ whole genome shotgun (WGS) entry which is preliminary data.</text>
</comment>
<reference evidence="2 3" key="1">
    <citation type="submission" date="2018-04" db="EMBL/GenBank/DDBJ databases">
        <title>Genomic Encyclopedia of Archaeal and Bacterial Type Strains, Phase II (KMG-II): from individual species to whole genera.</title>
        <authorList>
            <person name="Goeker M."/>
        </authorList>
    </citation>
    <scope>NUCLEOTIDE SEQUENCE [LARGE SCALE GENOMIC DNA]</scope>
    <source>
        <strain evidence="2 3">DSM 29329</strain>
    </source>
</reference>
<name>A0A2T6A2P2_9RHOB</name>
<feature type="region of interest" description="Disordered" evidence="1">
    <location>
        <begin position="1"/>
        <end position="22"/>
    </location>
</feature>